<dbReference type="GO" id="GO:0045004">
    <property type="term" value="P:DNA replication proofreading"/>
    <property type="evidence" value="ECO:0007669"/>
    <property type="project" value="TreeGrafter"/>
</dbReference>
<dbReference type="Gramene" id="OIT20955">
    <property type="protein sequence ID" value="OIT20955"/>
    <property type="gene ID" value="A4A49_39674"/>
</dbReference>
<evidence type="ECO:0000313" key="4">
    <source>
        <dbReference type="Proteomes" id="UP000187609"/>
    </source>
</evidence>
<evidence type="ECO:0000313" key="3">
    <source>
        <dbReference type="EMBL" id="OIT20955.1"/>
    </source>
</evidence>
<evidence type="ECO:0000259" key="2">
    <source>
        <dbReference type="Pfam" id="PF03104"/>
    </source>
</evidence>
<dbReference type="GO" id="GO:0003676">
    <property type="term" value="F:nucleic acid binding"/>
    <property type="evidence" value="ECO:0007669"/>
    <property type="project" value="InterPro"/>
</dbReference>
<dbReference type="PANTHER" id="PTHR10322">
    <property type="entry name" value="DNA POLYMERASE CATALYTIC SUBUNIT"/>
    <property type="match status" value="1"/>
</dbReference>
<dbReference type="Gene3D" id="2.40.50.730">
    <property type="match status" value="1"/>
</dbReference>
<dbReference type="Pfam" id="PF03104">
    <property type="entry name" value="DNA_pol_B_exo1"/>
    <property type="match status" value="1"/>
</dbReference>
<name>A0A1J6KDR0_NICAT</name>
<keyword evidence="4" id="KW-1185">Reference proteome</keyword>
<proteinExistence type="predicted"/>
<dbReference type="PANTHER" id="PTHR10322:SF23">
    <property type="entry name" value="DNA POLYMERASE DELTA CATALYTIC SUBUNIT"/>
    <property type="match status" value="1"/>
</dbReference>
<comment type="caution">
    <text evidence="3">The sequence shown here is derived from an EMBL/GenBank/DDBJ whole genome shotgun (WGS) entry which is preliminary data.</text>
</comment>
<dbReference type="Gene3D" id="3.30.420.10">
    <property type="entry name" value="Ribonuclease H-like superfamily/Ribonuclease H"/>
    <property type="match status" value="1"/>
</dbReference>
<gene>
    <name evidence="3" type="primary">POLD1_3</name>
    <name evidence="3" type="ORF">A4A49_39674</name>
</gene>
<dbReference type="InterPro" id="IPR050240">
    <property type="entry name" value="DNA_pol_type-B"/>
</dbReference>
<dbReference type="GO" id="GO:0003887">
    <property type="term" value="F:DNA-directed DNA polymerase activity"/>
    <property type="evidence" value="ECO:0007669"/>
    <property type="project" value="TreeGrafter"/>
</dbReference>
<dbReference type="EMBL" id="MJEQ01004728">
    <property type="protein sequence ID" value="OIT20955.1"/>
    <property type="molecule type" value="Genomic_DNA"/>
</dbReference>
<dbReference type="SMR" id="A0A1J6KDR0"/>
<dbReference type="Proteomes" id="UP000187609">
    <property type="component" value="Unassembled WGS sequence"/>
</dbReference>
<sequence>MKPLKTKNEVGSSMKTVAKYAFIPPGAIRNGQGRGRELRSLVEKENMPTNSILDRGIQIDGLGMKSFMTYESNVLFALRFMIDCNIVDGNWIEVPVEKHKKAAWNLSYSQLEFDCIYSDLINHPPEGEFSKMAPFRILSFDIECAGRKGHFPEPTQDPVIQVANLVTLQGQD</sequence>
<dbReference type="GO" id="GO:0008296">
    <property type="term" value="F:3'-5'-DNA exonuclease activity"/>
    <property type="evidence" value="ECO:0007669"/>
    <property type="project" value="TreeGrafter"/>
</dbReference>
<dbReference type="AlphaFoldDB" id="A0A1J6KDR0"/>
<protein>
    <recommendedName>
        <fullName evidence="1">DNA polymerase delta catalytic subunit</fullName>
    </recommendedName>
</protein>
<dbReference type="GO" id="GO:0006297">
    <property type="term" value="P:nucleotide-excision repair, DNA gap filling"/>
    <property type="evidence" value="ECO:0007669"/>
    <property type="project" value="TreeGrafter"/>
</dbReference>
<dbReference type="SUPFAM" id="SSF53098">
    <property type="entry name" value="Ribonuclease H-like"/>
    <property type="match status" value="1"/>
</dbReference>
<reference evidence="3" key="1">
    <citation type="submission" date="2016-11" db="EMBL/GenBank/DDBJ databases">
        <title>The genome of Nicotiana attenuata.</title>
        <authorList>
            <person name="Xu S."/>
            <person name="Brockmoeller T."/>
            <person name="Gaquerel E."/>
            <person name="Navarro A."/>
            <person name="Kuhl H."/>
            <person name="Gase K."/>
            <person name="Ling Z."/>
            <person name="Zhou W."/>
            <person name="Kreitzer C."/>
            <person name="Stanke M."/>
            <person name="Tang H."/>
            <person name="Lyons E."/>
            <person name="Pandey P."/>
            <person name="Pandey S.P."/>
            <person name="Timmermann B."/>
            <person name="Baldwin I.T."/>
        </authorList>
    </citation>
    <scope>NUCLEOTIDE SEQUENCE [LARGE SCALE GENOMIC DNA]</scope>
    <source>
        <strain evidence="3">UT</strain>
    </source>
</reference>
<dbReference type="InterPro" id="IPR012337">
    <property type="entry name" value="RNaseH-like_sf"/>
</dbReference>
<accession>A0A1J6KDR0</accession>
<dbReference type="STRING" id="49451.A0A1J6KDR0"/>
<dbReference type="GO" id="GO:0006287">
    <property type="term" value="P:base-excision repair, gap-filling"/>
    <property type="evidence" value="ECO:0007669"/>
    <property type="project" value="TreeGrafter"/>
</dbReference>
<organism evidence="3 4">
    <name type="scientific">Nicotiana attenuata</name>
    <name type="common">Coyote tobacco</name>
    <dbReference type="NCBI Taxonomy" id="49451"/>
    <lineage>
        <taxon>Eukaryota</taxon>
        <taxon>Viridiplantae</taxon>
        <taxon>Streptophyta</taxon>
        <taxon>Embryophyta</taxon>
        <taxon>Tracheophyta</taxon>
        <taxon>Spermatophyta</taxon>
        <taxon>Magnoliopsida</taxon>
        <taxon>eudicotyledons</taxon>
        <taxon>Gunneridae</taxon>
        <taxon>Pentapetalae</taxon>
        <taxon>asterids</taxon>
        <taxon>lamiids</taxon>
        <taxon>Solanales</taxon>
        <taxon>Solanaceae</taxon>
        <taxon>Nicotianoideae</taxon>
        <taxon>Nicotianeae</taxon>
        <taxon>Nicotiana</taxon>
    </lineage>
</organism>
<feature type="domain" description="DNA-directed DNA polymerase family B exonuclease" evidence="2">
    <location>
        <begin position="69"/>
        <end position="170"/>
    </location>
</feature>
<evidence type="ECO:0000256" key="1">
    <source>
        <dbReference type="ARBA" id="ARBA00024411"/>
    </source>
</evidence>
<dbReference type="GO" id="GO:0043625">
    <property type="term" value="C:delta DNA polymerase complex"/>
    <property type="evidence" value="ECO:0007669"/>
    <property type="project" value="TreeGrafter"/>
</dbReference>
<dbReference type="InterPro" id="IPR006133">
    <property type="entry name" value="DNA-dir_DNA_pol_B_exonuc"/>
</dbReference>
<dbReference type="InterPro" id="IPR036397">
    <property type="entry name" value="RNaseH_sf"/>
</dbReference>